<keyword evidence="4 10" id="KW-0812">Transmembrane</keyword>
<evidence type="ECO:0000256" key="10">
    <source>
        <dbReference type="SAM" id="Phobius"/>
    </source>
</evidence>
<dbReference type="Pfam" id="PF00999">
    <property type="entry name" value="Na_H_Exchanger"/>
    <property type="match status" value="1"/>
</dbReference>
<dbReference type="Gene3D" id="1.20.1530.20">
    <property type="match status" value="1"/>
</dbReference>
<evidence type="ECO:0000256" key="7">
    <source>
        <dbReference type="ARBA" id="ARBA00023065"/>
    </source>
</evidence>
<dbReference type="Gene3D" id="3.40.50.12370">
    <property type="match status" value="1"/>
</dbReference>
<dbReference type="GO" id="GO:0012505">
    <property type="term" value="C:endomembrane system"/>
    <property type="evidence" value="ECO:0007669"/>
    <property type="project" value="TreeGrafter"/>
</dbReference>
<feature type="transmembrane region" description="Helical" evidence="10">
    <location>
        <begin position="211"/>
        <end position="232"/>
    </location>
</feature>
<name>A0AAV8SH39_9ROSI</name>
<feature type="transmembrane region" description="Helical" evidence="10">
    <location>
        <begin position="149"/>
        <end position="167"/>
    </location>
</feature>
<feature type="domain" description="Cation/H(+) antiporter C-terminal" evidence="12">
    <location>
        <begin position="676"/>
        <end position="819"/>
    </location>
</feature>
<feature type="transmembrane region" description="Helical" evidence="10">
    <location>
        <begin position="244"/>
        <end position="264"/>
    </location>
</feature>
<comment type="similarity">
    <text evidence="9">Belongs to the monovalent cation:proton antiporter 2 (CPA2) transporter (TC 2.A.37) family. CHX (TC 2.A.37.4) subfamily.</text>
</comment>
<dbReference type="InterPro" id="IPR038770">
    <property type="entry name" value="Na+/solute_symporter_sf"/>
</dbReference>
<keyword evidence="2" id="KW-0813">Transport</keyword>
<evidence type="ECO:0000259" key="12">
    <source>
        <dbReference type="Pfam" id="PF23259"/>
    </source>
</evidence>
<dbReference type="PANTHER" id="PTHR32468">
    <property type="entry name" value="CATION/H + ANTIPORTER"/>
    <property type="match status" value="1"/>
</dbReference>
<keyword evidence="5" id="KW-0630">Potassium</keyword>
<dbReference type="InterPro" id="IPR006153">
    <property type="entry name" value="Cation/H_exchanger_TM"/>
</dbReference>
<accession>A0AAV8SH39</accession>
<feature type="transmembrane region" description="Helical" evidence="10">
    <location>
        <begin position="179"/>
        <end position="199"/>
    </location>
</feature>
<evidence type="ECO:0000256" key="5">
    <source>
        <dbReference type="ARBA" id="ARBA00022958"/>
    </source>
</evidence>
<feature type="transmembrane region" description="Helical" evidence="10">
    <location>
        <begin position="396"/>
        <end position="417"/>
    </location>
</feature>
<organism evidence="13 14">
    <name type="scientific">Erythroxylum novogranatense</name>
    <dbReference type="NCBI Taxonomy" id="1862640"/>
    <lineage>
        <taxon>Eukaryota</taxon>
        <taxon>Viridiplantae</taxon>
        <taxon>Streptophyta</taxon>
        <taxon>Embryophyta</taxon>
        <taxon>Tracheophyta</taxon>
        <taxon>Spermatophyta</taxon>
        <taxon>Magnoliopsida</taxon>
        <taxon>eudicotyledons</taxon>
        <taxon>Gunneridae</taxon>
        <taxon>Pentapetalae</taxon>
        <taxon>rosids</taxon>
        <taxon>fabids</taxon>
        <taxon>Malpighiales</taxon>
        <taxon>Erythroxylaceae</taxon>
        <taxon>Erythroxylum</taxon>
    </lineage>
</organism>
<evidence type="ECO:0000256" key="4">
    <source>
        <dbReference type="ARBA" id="ARBA00022692"/>
    </source>
</evidence>
<sequence length="823" mass="90867">MVRAHYVPGPGGGWQFGSRPIPHSFSPLPQLAVVSHLQAVAVNQSLSPLAAPPVPPPDIKCFHGDLRDFQSIFSAQNPLNSDFKMFLMFGIIIISISRIFRFLLKPLKQPRVVSDIISGIIVGPSFLGRNEIFARHFLSETGVFMLRNMGLMGFMYFLFVSGVKMDLSSIRKSEKKHILLAVVGVVVPFITVALAGYFLRPSMDARLMKSSSIIAVASSMAITAFFVIYPITEEMNLLSSEAGQTALSVGIILDVVGIVLIVTYETMQQAEADIGAAYMHVASTIVMTYFTFITLKQIMEKIVERTPKGQPVNQGYIIVILMGVLAMGFLTDTLGIGIATGALWLGLVVPDGPPLGSALVEKSETIMMNLFMPFSYAFVGVFVDVHVMFSVPWSSLAPLFTMALIGYSTKLLSNFVISLLVDMPGKESLTLSLMLSLRGQLEFLLALHWMDKLIIQIPSYTMIVLLSTAVTVIASPLIAILYDPTRPYMISTKRSIQHTPKDAGLRIVVCVINQDSVSGAINILNLTSSTIKPPLSVYALQLVGLDGRAAPKFITHDNDLSDSVLINALKLFQKQRKHVMELHSFLAMTTKQTMYQDVCKLALNNKANLIIVPFLNEWLETSAINSSKRRRPSVVANVLEHAPCSVGVLVHKSSLVSFRNPILYSSSSNQRPHYNIIVLYLGGADAREALLYADRMLENPNVSVTVVRFLAATPELENEMEMKFDHGVLSWFQATNERKGQVAFKEVTVRNGEDTLATIRSIAEMKFDLWIMGRKQGMNPVLIEGLNSWTEHDELGVIGEHVSCMDLHSSTSVLVIQQQILRR</sequence>
<dbReference type="PANTHER" id="PTHR32468:SF109">
    <property type="entry name" value="CATION_H(+) ANTIPORTER 24-RELATED"/>
    <property type="match status" value="1"/>
</dbReference>
<evidence type="ECO:0000259" key="11">
    <source>
        <dbReference type="Pfam" id="PF00999"/>
    </source>
</evidence>
<dbReference type="AlphaFoldDB" id="A0AAV8SH39"/>
<keyword evidence="8 10" id="KW-0472">Membrane</keyword>
<evidence type="ECO:0000256" key="6">
    <source>
        <dbReference type="ARBA" id="ARBA00022989"/>
    </source>
</evidence>
<keyword evidence="7" id="KW-0406">Ion transport</keyword>
<keyword evidence="3" id="KW-0633">Potassium transport</keyword>
<keyword evidence="14" id="KW-1185">Reference proteome</keyword>
<dbReference type="EMBL" id="JAIWQS010000011">
    <property type="protein sequence ID" value="KAJ8751542.1"/>
    <property type="molecule type" value="Genomic_DNA"/>
</dbReference>
<proteinExistence type="inferred from homology"/>
<evidence type="ECO:0000313" key="14">
    <source>
        <dbReference type="Proteomes" id="UP001159364"/>
    </source>
</evidence>
<dbReference type="GO" id="GO:1902600">
    <property type="term" value="P:proton transmembrane transport"/>
    <property type="evidence" value="ECO:0007669"/>
    <property type="project" value="InterPro"/>
</dbReference>
<dbReference type="GO" id="GO:0006813">
    <property type="term" value="P:potassium ion transport"/>
    <property type="evidence" value="ECO:0007669"/>
    <property type="project" value="UniProtKB-KW"/>
</dbReference>
<comment type="subcellular location">
    <subcellularLocation>
        <location evidence="1">Membrane</location>
        <topology evidence="1">Multi-pass membrane protein</topology>
    </subcellularLocation>
</comment>
<dbReference type="Proteomes" id="UP001159364">
    <property type="component" value="Linkage Group LG11"/>
</dbReference>
<evidence type="ECO:0000256" key="2">
    <source>
        <dbReference type="ARBA" id="ARBA00022448"/>
    </source>
</evidence>
<dbReference type="InterPro" id="IPR050794">
    <property type="entry name" value="CPA2_transporter"/>
</dbReference>
<feature type="transmembrane region" description="Helical" evidence="10">
    <location>
        <begin position="276"/>
        <end position="295"/>
    </location>
</feature>
<evidence type="ECO:0008006" key="15">
    <source>
        <dbReference type="Google" id="ProtNLM"/>
    </source>
</evidence>
<feature type="transmembrane region" description="Helical" evidence="10">
    <location>
        <begin position="316"/>
        <end position="346"/>
    </location>
</feature>
<feature type="transmembrane region" description="Helical" evidence="10">
    <location>
        <begin position="366"/>
        <end position="389"/>
    </location>
</feature>
<comment type="caution">
    <text evidence="13">The sequence shown here is derived from an EMBL/GenBank/DDBJ whole genome shotgun (WGS) entry which is preliminary data.</text>
</comment>
<evidence type="ECO:0000256" key="9">
    <source>
        <dbReference type="ARBA" id="ARBA00038341"/>
    </source>
</evidence>
<gene>
    <name evidence="13" type="ORF">K2173_016777</name>
</gene>
<reference evidence="13 14" key="1">
    <citation type="submission" date="2021-09" db="EMBL/GenBank/DDBJ databases">
        <title>Genomic insights and catalytic innovation underlie evolution of tropane alkaloids biosynthesis.</title>
        <authorList>
            <person name="Wang Y.-J."/>
            <person name="Tian T."/>
            <person name="Huang J.-P."/>
            <person name="Huang S.-X."/>
        </authorList>
    </citation>
    <scope>NUCLEOTIDE SEQUENCE [LARGE SCALE GENOMIC DNA]</scope>
    <source>
        <strain evidence="13">KIB-2018</strain>
        <tissue evidence="13">Leaf</tissue>
    </source>
</reference>
<evidence type="ECO:0000256" key="3">
    <source>
        <dbReference type="ARBA" id="ARBA00022538"/>
    </source>
</evidence>
<evidence type="ECO:0000256" key="1">
    <source>
        <dbReference type="ARBA" id="ARBA00004141"/>
    </source>
</evidence>
<dbReference type="GO" id="GO:0016020">
    <property type="term" value="C:membrane"/>
    <property type="evidence" value="ECO:0007669"/>
    <property type="project" value="UniProtKB-SubCell"/>
</dbReference>
<dbReference type="GO" id="GO:0006885">
    <property type="term" value="P:regulation of pH"/>
    <property type="evidence" value="ECO:0007669"/>
    <property type="project" value="TreeGrafter"/>
</dbReference>
<feature type="domain" description="Cation/H+ exchanger transmembrane" evidence="11">
    <location>
        <begin position="93"/>
        <end position="476"/>
    </location>
</feature>
<dbReference type="Pfam" id="PF23259">
    <property type="entry name" value="CHX17_C"/>
    <property type="match status" value="1"/>
</dbReference>
<evidence type="ECO:0000313" key="13">
    <source>
        <dbReference type="EMBL" id="KAJ8751542.1"/>
    </source>
</evidence>
<evidence type="ECO:0000256" key="8">
    <source>
        <dbReference type="ARBA" id="ARBA00023136"/>
    </source>
</evidence>
<feature type="transmembrane region" description="Helical" evidence="10">
    <location>
        <begin position="83"/>
        <end position="100"/>
    </location>
</feature>
<feature type="transmembrane region" description="Helical" evidence="10">
    <location>
        <begin position="462"/>
        <end position="482"/>
    </location>
</feature>
<protein>
    <recommendedName>
        <fullName evidence="15">Cation/H+ exchanger domain-containing protein</fullName>
    </recommendedName>
</protein>
<dbReference type="GO" id="GO:0015297">
    <property type="term" value="F:antiporter activity"/>
    <property type="evidence" value="ECO:0007669"/>
    <property type="project" value="InterPro"/>
</dbReference>
<dbReference type="InterPro" id="IPR057290">
    <property type="entry name" value="CHX17_C"/>
</dbReference>
<keyword evidence="6 10" id="KW-1133">Transmembrane helix</keyword>